<dbReference type="AlphaFoldDB" id="A0A1I7Z0X3"/>
<feature type="compositionally biased region" description="Basic and acidic residues" evidence="1">
    <location>
        <begin position="101"/>
        <end position="122"/>
    </location>
</feature>
<organism evidence="2 3">
    <name type="scientific">Steinernema glaseri</name>
    <dbReference type="NCBI Taxonomy" id="37863"/>
    <lineage>
        <taxon>Eukaryota</taxon>
        <taxon>Metazoa</taxon>
        <taxon>Ecdysozoa</taxon>
        <taxon>Nematoda</taxon>
        <taxon>Chromadorea</taxon>
        <taxon>Rhabditida</taxon>
        <taxon>Tylenchina</taxon>
        <taxon>Panagrolaimomorpha</taxon>
        <taxon>Strongyloidoidea</taxon>
        <taxon>Steinernematidae</taxon>
        <taxon>Steinernema</taxon>
    </lineage>
</organism>
<dbReference type="WBParaSite" id="L893_g21713.t1">
    <property type="protein sequence ID" value="L893_g21713.t1"/>
    <property type="gene ID" value="L893_g21713"/>
</dbReference>
<accession>A0A1I7Z0X3</accession>
<protein>
    <submittedName>
        <fullName evidence="3">Uncharacterized protein</fullName>
    </submittedName>
</protein>
<evidence type="ECO:0000313" key="3">
    <source>
        <dbReference type="WBParaSite" id="L893_g21713.t1"/>
    </source>
</evidence>
<feature type="region of interest" description="Disordered" evidence="1">
    <location>
        <begin position="88"/>
        <end position="130"/>
    </location>
</feature>
<dbReference type="Proteomes" id="UP000095287">
    <property type="component" value="Unplaced"/>
</dbReference>
<evidence type="ECO:0000256" key="1">
    <source>
        <dbReference type="SAM" id="MobiDB-lite"/>
    </source>
</evidence>
<keyword evidence="2" id="KW-1185">Reference proteome</keyword>
<reference evidence="3" key="1">
    <citation type="submission" date="2016-11" db="UniProtKB">
        <authorList>
            <consortium name="WormBaseParasite"/>
        </authorList>
    </citation>
    <scope>IDENTIFICATION</scope>
</reference>
<name>A0A1I7Z0X3_9BILA</name>
<evidence type="ECO:0000313" key="2">
    <source>
        <dbReference type="Proteomes" id="UP000095287"/>
    </source>
</evidence>
<sequence>MGHPVVSKLRKLKQALGQHTEEVGGAEELLATVSDEEEATDVHLLVVVDEVVAEDVPALRGAGAVEPKAALDDAVCVQVLGHLPGGCQHRQEEQQVPQENGAHHRQEGEGEGAEVAHAELSDSKLLSLKP</sequence>
<proteinExistence type="predicted"/>